<dbReference type="GeneID" id="68109724"/>
<dbReference type="VEuPathDB" id="AmoebaDB:NF0074670"/>
<comment type="caution">
    <text evidence="7">The sequence shown here is derived from an EMBL/GenBank/DDBJ whole genome shotgun (WGS) entry which is preliminary data.</text>
</comment>
<dbReference type="GO" id="GO:0000785">
    <property type="term" value="C:chromatin"/>
    <property type="evidence" value="ECO:0007669"/>
    <property type="project" value="TreeGrafter"/>
</dbReference>
<dbReference type="InterPro" id="IPR036747">
    <property type="entry name" value="ASF1-like_sf"/>
</dbReference>
<dbReference type="RefSeq" id="XP_044563399.1">
    <property type="nucleotide sequence ID" value="XM_044705708.1"/>
</dbReference>
<dbReference type="SUPFAM" id="SSF101546">
    <property type="entry name" value="ASF1-like"/>
    <property type="match status" value="1"/>
</dbReference>
<protein>
    <recommendedName>
        <fullName evidence="9">Anti-silencing function protein 1</fullName>
    </recommendedName>
</protein>
<evidence type="ECO:0000313" key="8">
    <source>
        <dbReference type="Proteomes" id="UP000444721"/>
    </source>
</evidence>
<reference evidence="7 8" key="1">
    <citation type="journal article" date="2019" name="Sci. Rep.">
        <title>Nanopore sequencing improves the draft genome of the human pathogenic amoeba Naegleria fowleri.</title>
        <authorList>
            <person name="Liechti N."/>
            <person name="Schurch N."/>
            <person name="Bruggmann R."/>
            <person name="Wittwer M."/>
        </authorList>
    </citation>
    <scope>NUCLEOTIDE SEQUENCE [LARGE SCALE GENOMIC DNA]</scope>
    <source>
        <strain evidence="7 8">ATCC 30894</strain>
    </source>
</reference>
<evidence type="ECO:0000256" key="2">
    <source>
        <dbReference type="ARBA" id="ARBA00006051"/>
    </source>
</evidence>
<evidence type="ECO:0000256" key="1">
    <source>
        <dbReference type="ARBA" id="ARBA00004123"/>
    </source>
</evidence>
<sequence>MVNKVKIANVQIKNNPSPFTENIVMDVAVDCIEQINADLELEVVYVGNSENPQGDQVLDSVCVGPVKVGTNKFTLTAPPPNIEKIAAADLLDCTVLLLKVSYKNQLFTQVGYFVSNYYADPQLQENPPAQPVVDKLMRNLNDTPRVTTFSIDWD</sequence>
<dbReference type="VEuPathDB" id="AmoebaDB:NfTy_041170"/>
<dbReference type="GO" id="GO:0042393">
    <property type="term" value="F:histone binding"/>
    <property type="evidence" value="ECO:0007669"/>
    <property type="project" value="TreeGrafter"/>
</dbReference>
<accession>A0A6A5BTY4</accession>
<evidence type="ECO:0008006" key="9">
    <source>
        <dbReference type="Google" id="ProtNLM"/>
    </source>
</evidence>
<dbReference type="Proteomes" id="UP000444721">
    <property type="component" value="Unassembled WGS sequence"/>
</dbReference>
<evidence type="ECO:0000256" key="5">
    <source>
        <dbReference type="ARBA" id="ARBA00023186"/>
    </source>
</evidence>
<dbReference type="Pfam" id="PF04729">
    <property type="entry name" value="ASF1_hist_chap"/>
    <property type="match status" value="1"/>
</dbReference>
<evidence type="ECO:0000313" key="7">
    <source>
        <dbReference type="EMBL" id="KAF0978686.1"/>
    </source>
</evidence>
<organism evidence="7 8">
    <name type="scientific">Naegleria fowleri</name>
    <name type="common">Brain eating amoeba</name>
    <dbReference type="NCBI Taxonomy" id="5763"/>
    <lineage>
        <taxon>Eukaryota</taxon>
        <taxon>Discoba</taxon>
        <taxon>Heterolobosea</taxon>
        <taxon>Tetramitia</taxon>
        <taxon>Eutetramitia</taxon>
        <taxon>Vahlkampfiidae</taxon>
        <taxon>Naegleria</taxon>
    </lineage>
</organism>
<dbReference type="OrthoDB" id="29755at2759"/>
<evidence type="ECO:0000256" key="3">
    <source>
        <dbReference type="ARBA" id="ARBA00023015"/>
    </source>
</evidence>
<comment type="subcellular location">
    <subcellularLocation>
        <location evidence="1">Nucleus</location>
    </subcellularLocation>
</comment>
<dbReference type="PANTHER" id="PTHR12040:SF0">
    <property type="entry name" value="HISTONE CHAPERONE ASF1"/>
    <property type="match status" value="1"/>
</dbReference>
<dbReference type="GO" id="GO:0006335">
    <property type="term" value="P:DNA replication-dependent chromatin assembly"/>
    <property type="evidence" value="ECO:0007669"/>
    <property type="project" value="TreeGrafter"/>
</dbReference>
<dbReference type="OMA" id="DYADQEM"/>
<gene>
    <name evidence="7" type="ORF">FDP41_002506</name>
</gene>
<keyword evidence="8" id="KW-1185">Reference proteome</keyword>
<name>A0A6A5BTY4_NAEFO</name>
<dbReference type="AlphaFoldDB" id="A0A6A5BTY4"/>
<dbReference type="Gene3D" id="2.60.40.1490">
    <property type="entry name" value="Histone chaperone ASF1-like"/>
    <property type="match status" value="1"/>
</dbReference>
<keyword evidence="3" id="KW-0805">Transcription regulation</keyword>
<dbReference type="PANTHER" id="PTHR12040">
    <property type="entry name" value="ANTI-SILENCING PROTEIN 1"/>
    <property type="match status" value="1"/>
</dbReference>
<evidence type="ECO:0000256" key="4">
    <source>
        <dbReference type="ARBA" id="ARBA00023163"/>
    </source>
</evidence>
<evidence type="ECO:0000256" key="6">
    <source>
        <dbReference type="ARBA" id="ARBA00023242"/>
    </source>
</evidence>
<dbReference type="VEuPathDB" id="AmoebaDB:FDP41_002506"/>
<keyword evidence="5" id="KW-0143">Chaperone</keyword>
<dbReference type="EMBL" id="VFQX01000029">
    <property type="protein sequence ID" value="KAF0978686.1"/>
    <property type="molecule type" value="Genomic_DNA"/>
</dbReference>
<keyword evidence="6" id="KW-0539">Nucleus</keyword>
<keyword evidence="4" id="KW-0804">Transcription</keyword>
<dbReference type="GO" id="GO:0005634">
    <property type="term" value="C:nucleus"/>
    <property type="evidence" value="ECO:0007669"/>
    <property type="project" value="UniProtKB-SubCell"/>
</dbReference>
<dbReference type="InterPro" id="IPR006818">
    <property type="entry name" value="ASF1-like"/>
</dbReference>
<comment type="similarity">
    <text evidence="2">Belongs to the ASF1 family.</text>
</comment>
<proteinExistence type="inferred from homology"/>